<dbReference type="Proteomes" id="UP000628736">
    <property type="component" value="Unassembled WGS sequence"/>
</dbReference>
<dbReference type="InterPro" id="IPR010982">
    <property type="entry name" value="Lambda_DNA-bd_dom_sf"/>
</dbReference>
<dbReference type="Gene3D" id="1.10.260.40">
    <property type="entry name" value="lambda repressor-like DNA-binding domains"/>
    <property type="match status" value="1"/>
</dbReference>
<comment type="caution">
    <text evidence="2">The sequence shown here is derived from an EMBL/GenBank/DDBJ whole genome shotgun (WGS) entry which is preliminary data.</text>
</comment>
<evidence type="ECO:0000259" key="1">
    <source>
        <dbReference type="PROSITE" id="PS50943"/>
    </source>
</evidence>
<reference evidence="2" key="1">
    <citation type="submission" date="2020-08" db="EMBL/GenBank/DDBJ databases">
        <title>Genome public.</title>
        <authorList>
            <person name="Liu C."/>
            <person name="Sun Q."/>
        </authorList>
    </citation>
    <scope>NUCLEOTIDE SEQUENCE</scope>
    <source>
        <strain evidence="2">NSJ-23</strain>
    </source>
</reference>
<evidence type="ECO:0000313" key="2">
    <source>
        <dbReference type="EMBL" id="MBC5722843.1"/>
    </source>
</evidence>
<name>A0A8J6M769_9FIRM</name>
<proteinExistence type="predicted"/>
<dbReference type="Pfam" id="PF01381">
    <property type="entry name" value="HTH_3"/>
    <property type="match status" value="1"/>
</dbReference>
<feature type="domain" description="HTH cro/C1-type" evidence="1">
    <location>
        <begin position="17"/>
        <end position="76"/>
    </location>
</feature>
<gene>
    <name evidence="2" type="ORF">H8S11_08475</name>
</gene>
<evidence type="ECO:0000313" key="3">
    <source>
        <dbReference type="Proteomes" id="UP000628736"/>
    </source>
</evidence>
<dbReference type="InterPro" id="IPR001387">
    <property type="entry name" value="Cro/C1-type_HTH"/>
</dbReference>
<dbReference type="GO" id="GO:0003677">
    <property type="term" value="F:DNA binding"/>
    <property type="evidence" value="ECO:0007669"/>
    <property type="project" value="InterPro"/>
</dbReference>
<protein>
    <submittedName>
        <fullName evidence="2">Helix-turn-helix transcriptional regulator</fullName>
    </submittedName>
</protein>
<organism evidence="2 3">
    <name type="scientific">Flintibacter hominis</name>
    <dbReference type="NCBI Taxonomy" id="2763048"/>
    <lineage>
        <taxon>Bacteria</taxon>
        <taxon>Bacillati</taxon>
        <taxon>Bacillota</taxon>
        <taxon>Clostridia</taxon>
        <taxon>Eubacteriales</taxon>
        <taxon>Flintibacter</taxon>
    </lineage>
</organism>
<dbReference type="SMART" id="SM00530">
    <property type="entry name" value="HTH_XRE"/>
    <property type="match status" value="1"/>
</dbReference>
<dbReference type="SUPFAM" id="SSF47413">
    <property type="entry name" value="lambda repressor-like DNA-binding domains"/>
    <property type="match status" value="1"/>
</dbReference>
<dbReference type="EMBL" id="JACOPO010000004">
    <property type="protein sequence ID" value="MBC5722843.1"/>
    <property type="molecule type" value="Genomic_DNA"/>
</dbReference>
<dbReference type="AlphaFoldDB" id="A0A8J6M769"/>
<sequence length="85" mass="9471">MRLLTWNGKCNCCGERVRLAREKAGLSQEKLAAIIQLNGHGLTQKAISRIETGERIVPDFEIPLLATALNVDPLWLLGITECNRE</sequence>
<dbReference type="CDD" id="cd00093">
    <property type="entry name" value="HTH_XRE"/>
    <property type="match status" value="1"/>
</dbReference>
<keyword evidence="3" id="KW-1185">Reference proteome</keyword>
<dbReference type="RefSeq" id="WP_186852828.1">
    <property type="nucleotide sequence ID" value="NZ_JACOPO010000004.1"/>
</dbReference>
<dbReference type="PROSITE" id="PS50943">
    <property type="entry name" value="HTH_CROC1"/>
    <property type="match status" value="1"/>
</dbReference>
<accession>A0A8J6M769</accession>